<dbReference type="AlphaFoldDB" id="A0A4Y7SW46"/>
<evidence type="ECO:0000259" key="2">
    <source>
        <dbReference type="Pfam" id="PF17667"/>
    </source>
</evidence>
<sequence length="1200" mass="135103">MTTKPPSPSSSQGSRSSASDSGSSPSSSVTSHDSAPQTLYQKLEKRLGKYEHCNIGILQFVQHVWGLDQKTGKAIMAMSTTLDKSDMDTYRQSAHEDDLHAPFLAISNSLLKEARVELGEDLVEPLTDAFWDRLSVRRSAREGEEEDDDDEVPDLVSLWKPLPKAGKTPNLSIAKHILEFKRLPRACKPSKGSTSSGVANSNTTNIILDSSPSPPSASSDKGDGADTNNDTGSTSTLKRCFDLVKNIDDPDGSAPKKARVGDHLPQLPLKNSLMGLFATQALASTCRKYIAGMVIDMFDITLCYFDRFLIATSSTFSFQESPAELALVLYAMSRCDRFHASFDPHLRAWPSATTDPVTTEMEAAFTRPVRKPMGSYFEYPCSPDERGEFSSQGEAPICAKVTGMIRRPDDLLCRGTTVYKVRQRLRDGSLSNELCALKLSWPPRRRTSEIEVIKYLKEKLPQTCHIHLPDFVFTAAFSPEDLDLPWLHFGLELNEENSHDRVLRVMMGKMYCKLWEVGSIENFKQVWLDCLELLHLVHKMGRVLHRDLSEHNLMAIQVGDGGVKGVVNDWDMSKFLDKDDDPLNAAEDRIGTPPFMATGLLMPDTPAKHYFRQELESMFWILIWAALHYNLKAKKRDKYAHRSVAGWLGNMDDNLTCKMAIFSYKDGPARFLYPAIKWEFKPLIEEWIEPLCNLFSTSRFQYARNYTPDSDESTYDNRITFKTFMKTINVTPRTWGPGDARLSLGFNSFGPTCTRTTTTKTRTSSSWDSPSIPPPTPTADTVVEEARDGPDLLASQMVGLGFNFTSRAVDDRDSKGNRQNQICNRGQDDVDDSLNPVIEEHKERRIQAVYKAHWSLSNDEEPCALKFSWPLKSRTFEIDILKHLKGVLPSSSHDHFPHIFFSQTWTADQMKIPALSLNLSLYGESQQERVLKIKYISRLAGSVENFKLVWLDCVEVSYLACKIGGILHQDISENNLMVSPLHDGKAKRILNDWDVAQFFDKEHNDSSSRRHQIGTPPFMAIDLLPLSTDGLEVSDEGTSDGEGSNDSVQQHPSPSCHPHWPRHQLESLFYVLVWIALHYNLKKGTKDPEPHALVQSWTRDSDQNAMAKRAMLSPIQGYPELLCKSLKPSFRKSELAQWIESLRKLLSGARIRYEFAVQGGEESDARTYGGRLTFKKFMEAIGVAPRTWGIAGYLDDEDSV</sequence>
<evidence type="ECO:0000313" key="4">
    <source>
        <dbReference type="Proteomes" id="UP000298030"/>
    </source>
</evidence>
<reference evidence="3 4" key="1">
    <citation type="journal article" date="2019" name="Nat. Ecol. Evol.">
        <title>Megaphylogeny resolves global patterns of mushroom evolution.</title>
        <authorList>
            <person name="Varga T."/>
            <person name="Krizsan K."/>
            <person name="Foldi C."/>
            <person name="Dima B."/>
            <person name="Sanchez-Garcia M."/>
            <person name="Sanchez-Ramirez S."/>
            <person name="Szollosi G.J."/>
            <person name="Szarkandi J.G."/>
            <person name="Papp V."/>
            <person name="Albert L."/>
            <person name="Andreopoulos W."/>
            <person name="Angelini C."/>
            <person name="Antonin V."/>
            <person name="Barry K.W."/>
            <person name="Bougher N.L."/>
            <person name="Buchanan P."/>
            <person name="Buyck B."/>
            <person name="Bense V."/>
            <person name="Catcheside P."/>
            <person name="Chovatia M."/>
            <person name="Cooper J."/>
            <person name="Damon W."/>
            <person name="Desjardin D."/>
            <person name="Finy P."/>
            <person name="Geml J."/>
            <person name="Haridas S."/>
            <person name="Hughes K."/>
            <person name="Justo A."/>
            <person name="Karasinski D."/>
            <person name="Kautmanova I."/>
            <person name="Kiss B."/>
            <person name="Kocsube S."/>
            <person name="Kotiranta H."/>
            <person name="LaButti K.M."/>
            <person name="Lechner B.E."/>
            <person name="Liimatainen K."/>
            <person name="Lipzen A."/>
            <person name="Lukacs Z."/>
            <person name="Mihaltcheva S."/>
            <person name="Morgado L.N."/>
            <person name="Niskanen T."/>
            <person name="Noordeloos M.E."/>
            <person name="Ohm R.A."/>
            <person name="Ortiz-Santana B."/>
            <person name="Ovrebo C."/>
            <person name="Racz N."/>
            <person name="Riley R."/>
            <person name="Savchenko A."/>
            <person name="Shiryaev A."/>
            <person name="Soop K."/>
            <person name="Spirin V."/>
            <person name="Szebenyi C."/>
            <person name="Tomsovsky M."/>
            <person name="Tulloss R.E."/>
            <person name="Uehling J."/>
            <person name="Grigoriev I.V."/>
            <person name="Vagvolgyi C."/>
            <person name="Papp T."/>
            <person name="Martin F.M."/>
            <person name="Miettinen O."/>
            <person name="Hibbett D.S."/>
            <person name="Nagy L.G."/>
        </authorList>
    </citation>
    <scope>NUCLEOTIDE SEQUENCE [LARGE SCALE GENOMIC DNA]</scope>
    <source>
        <strain evidence="3 4">FP101781</strain>
    </source>
</reference>
<accession>A0A4Y7SW46</accession>
<feature type="compositionally biased region" description="Polar residues" evidence="1">
    <location>
        <begin position="191"/>
        <end position="208"/>
    </location>
</feature>
<gene>
    <name evidence="3" type="ORF">FA13DRAFT_1777121</name>
</gene>
<dbReference type="Proteomes" id="UP000298030">
    <property type="component" value="Unassembled WGS sequence"/>
</dbReference>
<evidence type="ECO:0000256" key="1">
    <source>
        <dbReference type="SAM" id="MobiDB-lite"/>
    </source>
</evidence>
<organism evidence="3 4">
    <name type="scientific">Coprinellus micaceus</name>
    <name type="common">Glistening ink-cap mushroom</name>
    <name type="synonym">Coprinus micaceus</name>
    <dbReference type="NCBI Taxonomy" id="71717"/>
    <lineage>
        <taxon>Eukaryota</taxon>
        <taxon>Fungi</taxon>
        <taxon>Dikarya</taxon>
        <taxon>Basidiomycota</taxon>
        <taxon>Agaricomycotina</taxon>
        <taxon>Agaricomycetes</taxon>
        <taxon>Agaricomycetidae</taxon>
        <taxon>Agaricales</taxon>
        <taxon>Agaricineae</taxon>
        <taxon>Psathyrellaceae</taxon>
        <taxon>Coprinellus</taxon>
    </lineage>
</organism>
<evidence type="ECO:0000313" key="3">
    <source>
        <dbReference type="EMBL" id="TEB26077.1"/>
    </source>
</evidence>
<feature type="region of interest" description="Disordered" evidence="1">
    <location>
        <begin position="188"/>
        <end position="233"/>
    </location>
</feature>
<proteinExistence type="predicted"/>
<feature type="compositionally biased region" description="Low complexity" evidence="1">
    <location>
        <begin position="9"/>
        <end position="36"/>
    </location>
</feature>
<dbReference type="Pfam" id="PF17667">
    <property type="entry name" value="Pkinase_fungal"/>
    <property type="match status" value="3"/>
</dbReference>
<dbReference type="PANTHER" id="PTHR38248:SF2">
    <property type="entry name" value="FUNK1 11"/>
    <property type="match status" value="1"/>
</dbReference>
<feature type="domain" description="Fungal-type protein kinase" evidence="2">
    <location>
        <begin position="952"/>
        <end position="1075"/>
    </location>
</feature>
<dbReference type="SUPFAM" id="SSF56112">
    <property type="entry name" value="Protein kinase-like (PK-like)"/>
    <property type="match status" value="2"/>
</dbReference>
<dbReference type="InterPro" id="IPR011009">
    <property type="entry name" value="Kinase-like_dom_sf"/>
</dbReference>
<feature type="region of interest" description="Disordered" evidence="1">
    <location>
        <begin position="755"/>
        <end position="779"/>
    </location>
</feature>
<feature type="compositionally biased region" description="Low complexity" evidence="1">
    <location>
        <begin position="755"/>
        <end position="770"/>
    </location>
</feature>
<dbReference type="Gene3D" id="1.10.510.10">
    <property type="entry name" value="Transferase(Phosphotransferase) domain 1"/>
    <property type="match status" value="2"/>
</dbReference>
<dbReference type="InterPro" id="IPR040976">
    <property type="entry name" value="Pkinase_fungal"/>
</dbReference>
<feature type="region of interest" description="Disordered" evidence="1">
    <location>
        <begin position="1"/>
        <end position="37"/>
    </location>
</feature>
<name>A0A4Y7SW46_COPMI</name>
<keyword evidence="4" id="KW-1185">Reference proteome</keyword>
<feature type="domain" description="Fungal-type protein kinase" evidence="2">
    <location>
        <begin position="285"/>
        <end position="459"/>
    </location>
</feature>
<feature type="region of interest" description="Disordered" evidence="1">
    <location>
        <begin position="1032"/>
        <end position="1057"/>
    </location>
</feature>
<dbReference type="STRING" id="71717.A0A4Y7SW46"/>
<feature type="region of interest" description="Disordered" evidence="1">
    <location>
        <begin position="808"/>
        <end position="833"/>
    </location>
</feature>
<dbReference type="PANTHER" id="PTHR38248">
    <property type="entry name" value="FUNK1 6"/>
    <property type="match status" value="1"/>
</dbReference>
<dbReference type="OrthoDB" id="5569250at2759"/>
<comment type="caution">
    <text evidence="3">The sequence shown here is derived from an EMBL/GenBank/DDBJ whole genome shotgun (WGS) entry which is preliminary data.</text>
</comment>
<feature type="compositionally biased region" description="Polar residues" evidence="1">
    <location>
        <begin position="1041"/>
        <end position="1053"/>
    </location>
</feature>
<dbReference type="EMBL" id="QPFP01000051">
    <property type="protein sequence ID" value="TEB26077.1"/>
    <property type="molecule type" value="Genomic_DNA"/>
</dbReference>
<feature type="domain" description="Fungal-type protein kinase" evidence="2">
    <location>
        <begin position="500"/>
        <end position="625"/>
    </location>
</feature>
<protein>
    <recommendedName>
        <fullName evidence="2">Fungal-type protein kinase domain-containing protein</fullName>
    </recommendedName>
</protein>